<sequence length="610" mass="67139">MRRLVNLLPPLIRRPLNTNSLQRSSTTRPRLLFKPTLTRQISSFPKRPIEPSTNFPNATSEYSDSILYTFRYLSRTIKYLVYSLLAVGGISAAAYEGAHLYIEKVCLTSSREDSDEFGWVGENQSWTGGSRGGTDPRLGIKARHALRAAWICQEWGAGSAGTIDDSAYVSYFHPDYVAARSMISTSAPEQDGRASRVKVDRGYELADEYVNLAIQEAKKKGLVFPPMLSGTRPAGPPNEKDLSKAPQGDPAAVDLLLIKAGILERINTIDCLLYAKDVYEQVLCSLCASSDPEVGPGGIAKVMRLAGKVGDLCARTGGRDEAMKWWQWGLRRAGVDITSHDTDKVVNQVKRDAHRWFGKNPSPDTLSIQQHLSSTKHNLAPPILRATVSLLISASTQLATTASLSAASTLESLALSYLPSIHESTSLSPTATLHSMWMAHRTSLLQYHLSSVLYALNKSNPESLPLVTSAQEKVEGVIAKLRLLSKEYAKHGSPLNFPAKNLARDVLLTGAEIAYTRGLFLEHSISTIASSFFARKETPEQKKENINKLETAVKCFEEAMSLSALESGVGEIKPKEDVVNSEDWEKYNRAFVRAKRNLAEAMVLSQEEKL</sequence>
<reference evidence="1" key="1">
    <citation type="submission" date="2016-06" db="EMBL/GenBank/DDBJ databases">
        <authorList>
            <person name="Cuomo C."/>
            <person name="Litvintseva A."/>
            <person name="Heitman J."/>
            <person name="Chen Y."/>
            <person name="Sun S."/>
            <person name="Springer D."/>
            <person name="Dromer F."/>
            <person name="Young S."/>
            <person name="Zeng Q."/>
            <person name="Chapman S."/>
            <person name="Gujja S."/>
            <person name="Saif S."/>
            <person name="Birren B."/>
        </authorList>
    </citation>
    <scope>NUCLEOTIDE SEQUENCE</scope>
    <source>
        <strain evidence="1">CBS 7841</strain>
    </source>
</reference>
<name>A0A1E3HVB6_9TREE</name>
<dbReference type="EMBL" id="CP143789">
    <property type="protein sequence ID" value="WVN89923.1"/>
    <property type="molecule type" value="Genomic_DNA"/>
</dbReference>
<evidence type="ECO:0000313" key="2">
    <source>
        <dbReference type="Proteomes" id="UP000094043"/>
    </source>
</evidence>
<evidence type="ECO:0000313" key="1">
    <source>
        <dbReference type="EMBL" id="WVN89923.1"/>
    </source>
</evidence>
<dbReference type="OrthoDB" id="2524554at2759"/>
<reference evidence="1" key="3">
    <citation type="submission" date="2024-01" db="EMBL/GenBank/DDBJ databases">
        <authorList>
            <person name="Coelho M.A."/>
            <person name="David-Palma M."/>
            <person name="Shea T."/>
            <person name="Sun S."/>
            <person name="Cuomo C.A."/>
            <person name="Heitman J."/>
        </authorList>
    </citation>
    <scope>NUCLEOTIDE SEQUENCE</scope>
    <source>
        <strain evidence="1">CBS 7841</strain>
    </source>
</reference>
<dbReference type="VEuPathDB" id="FungiDB:L203_05851"/>
<dbReference type="AlphaFoldDB" id="A0A1E3HVB6"/>
<organism evidence="1 2">
    <name type="scientific">Cryptococcus depauperatus CBS 7841</name>
    <dbReference type="NCBI Taxonomy" id="1295531"/>
    <lineage>
        <taxon>Eukaryota</taxon>
        <taxon>Fungi</taxon>
        <taxon>Dikarya</taxon>
        <taxon>Basidiomycota</taxon>
        <taxon>Agaricomycotina</taxon>
        <taxon>Tremellomycetes</taxon>
        <taxon>Tremellales</taxon>
        <taxon>Cryptococcaceae</taxon>
        <taxon>Cryptococcus</taxon>
    </lineage>
</organism>
<accession>A0A1E3HVB6</accession>
<keyword evidence="2" id="KW-1185">Reference proteome</keyword>
<proteinExistence type="predicted"/>
<gene>
    <name evidence="1" type="ORF">L203_105153</name>
</gene>
<reference evidence="1" key="2">
    <citation type="journal article" date="2022" name="Elife">
        <title>Obligate sexual reproduction of a homothallic fungus closely related to the Cryptococcus pathogenic species complex.</title>
        <authorList>
            <person name="Passer A.R."/>
            <person name="Clancey S.A."/>
            <person name="Shea T."/>
            <person name="David-Palma M."/>
            <person name="Averette A.F."/>
            <person name="Boekhout T."/>
            <person name="Porcel B.M."/>
            <person name="Nowrousian M."/>
            <person name="Cuomo C.A."/>
            <person name="Sun S."/>
            <person name="Heitman J."/>
            <person name="Coelho M.A."/>
        </authorList>
    </citation>
    <scope>NUCLEOTIDE SEQUENCE</scope>
    <source>
        <strain evidence="1">CBS 7841</strain>
    </source>
</reference>
<protein>
    <submittedName>
        <fullName evidence="1">Uncharacterized protein</fullName>
    </submittedName>
</protein>
<dbReference type="RefSeq" id="XP_066070623.1">
    <property type="nucleotide sequence ID" value="XM_066214526.1"/>
</dbReference>
<dbReference type="KEGG" id="cdep:91089362"/>
<dbReference type="GeneID" id="91089362"/>
<dbReference type="Proteomes" id="UP000094043">
    <property type="component" value="Chromosome 6"/>
</dbReference>